<keyword evidence="4 14" id="KW-1134">Transmembrane beta strand</keyword>
<evidence type="ECO:0000259" key="17">
    <source>
        <dbReference type="SMART" id="SM00965"/>
    </source>
</evidence>
<keyword evidence="5" id="KW-0410">Iron transport</keyword>
<evidence type="ECO:0000256" key="8">
    <source>
        <dbReference type="ARBA" id="ARBA00023004"/>
    </source>
</evidence>
<evidence type="ECO:0000256" key="12">
    <source>
        <dbReference type="ARBA" id="ARBA00023170"/>
    </source>
</evidence>
<evidence type="ECO:0000256" key="5">
    <source>
        <dbReference type="ARBA" id="ARBA00022496"/>
    </source>
</evidence>
<keyword evidence="8" id="KW-0408">Iron</keyword>
<evidence type="ECO:0000256" key="15">
    <source>
        <dbReference type="RuleBase" id="RU003357"/>
    </source>
</evidence>
<dbReference type="InterPro" id="IPR012910">
    <property type="entry name" value="Plug_dom"/>
</dbReference>
<dbReference type="InterPro" id="IPR011662">
    <property type="entry name" value="Secretin/TonB_short_N"/>
</dbReference>
<evidence type="ECO:0000256" key="7">
    <source>
        <dbReference type="ARBA" id="ARBA00022729"/>
    </source>
</evidence>
<evidence type="ECO:0000256" key="9">
    <source>
        <dbReference type="ARBA" id="ARBA00023065"/>
    </source>
</evidence>
<dbReference type="Pfam" id="PF00593">
    <property type="entry name" value="TonB_dep_Rec_b-barrel"/>
    <property type="match status" value="1"/>
</dbReference>
<dbReference type="KEGG" id="sclo:SCLO_1008960"/>
<dbReference type="Pfam" id="PF07715">
    <property type="entry name" value="Plug"/>
    <property type="match status" value="1"/>
</dbReference>
<sequence>MKLTCPRHPASPARGIALALLATTSLSVAALSAAPAYAQQATSYDIAAGPLPTVLNQFARQAHVELIYDAPLTQSATSSGLKGSFGAAEGLSRILAGTGLTYRQTGPNMFTLERAPTADAGAVQLGPVRVEGGSDTYASGGSLPSSAATTERTKSYTTNAVTIGKTVLNPRDIPQSVSVVTRQRIEDQNLFTLSDAMAQATGVSISTNGTQRNSYTVRGFEVGILQIDGLPTRLDTDTLLSADLSMYDRVEVLRGPNGLLQGTGDPSASVNLVRKRPTSELAISGAVSAGSWNNYRAELDVGGPLDKAGRLRVRVVGSFQDNDYFYDVAHQRRWLVYGIAEYDLTDTTKITAGYNYMGSRSTPTLNGLPRATTGADLNFSRSTFLDSALNRFRFNDQEAFAEISQSIGRWNAKAVFRRATGHNNLYSVGVFGAANPVTGLGPRLNYLSNPDYRDKQTGIDAFLTGPLRLFGRDHTILIGGTARIRKNGFSYENMSPVTPPPPVNVFNFDPYAVPEYKFNGVYSFRVHGTDKEAGIYATARLSISDSLTVILGSRLSWWENQALYDQPALLYFPPEISKKNAIFTPYGGLVFKVDPDTSLYASYADIFQPQSATDYTGGILPPVVGKNYELGIKRGLFEDRLNVSFALFQIEQTNRAITDPDHEDFSVAQGKVRSRGFEAEATGDLAHDWKVSAGYTYTETKYIRDPDAQGQVFNSTTPKHLFKVWTDYTLPSNLKAWSVGAGVQFQTRFYVDDGAFRLVQGSYALANARIAYQISPNLSASVNVNNIFDKRYYTTLTGIRRGNYYGEPRSFMISLRGKY</sequence>
<dbReference type="SUPFAM" id="SSF56935">
    <property type="entry name" value="Porins"/>
    <property type="match status" value="1"/>
</dbReference>
<evidence type="ECO:0000256" key="4">
    <source>
        <dbReference type="ARBA" id="ARBA00022452"/>
    </source>
</evidence>
<evidence type="ECO:0000256" key="10">
    <source>
        <dbReference type="ARBA" id="ARBA00023077"/>
    </source>
</evidence>
<dbReference type="Gene3D" id="2.40.170.20">
    <property type="entry name" value="TonB-dependent receptor, beta-barrel domain"/>
    <property type="match status" value="1"/>
</dbReference>
<comment type="subcellular location">
    <subcellularLocation>
        <location evidence="1 14">Cell outer membrane</location>
        <topology evidence="1 14">Multi-pass membrane protein</topology>
    </subcellularLocation>
</comment>
<evidence type="ECO:0000256" key="16">
    <source>
        <dbReference type="SAM" id="SignalP"/>
    </source>
</evidence>
<evidence type="ECO:0000256" key="13">
    <source>
        <dbReference type="ARBA" id="ARBA00023237"/>
    </source>
</evidence>
<accession>A0A1E1F090</accession>
<dbReference type="PROSITE" id="PS52016">
    <property type="entry name" value="TONB_DEPENDENT_REC_3"/>
    <property type="match status" value="1"/>
</dbReference>
<evidence type="ECO:0000256" key="11">
    <source>
        <dbReference type="ARBA" id="ARBA00023136"/>
    </source>
</evidence>
<feature type="signal peptide" evidence="16">
    <location>
        <begin position="1"/>
        <end position="38"/>
    </location>
</feature>
<dbReference type="PANTHER" id="PTHR32552">
    <property type="entry name" value="FERRICHROME IRON RECEPTOR-RELATED"/>
    <property type="match status" value="1"/>
</dbReference>
<evidence type="ECO:0000256" key="1">
    <source>
        <dbReference type="ARBA" id="ARBA00004571"/>
    </source>
</evidence>
<keyword evidence="12" id="KW-0675">Receptor</keyword>
<feature type="domain" description="Secretin/TonB short N-terminal" evidence="17">
    <location>
        <begin position="64"/>
        <end position="115"/>
    </location>
</feature>
<dbReference type="InterPro" id="IPR000531">
    <property type="entry name" value="Beta-barrel_TonB"/>
</dbReference>
<dbReference type="InterPro" id="IPR036942">
    <property type="entry name" value="Beta-barrel_TonB_sf"/>
</dbReference>
<dbReference type="InterPro" id="IPR010105">
    <property type="entry name" value="TonB_sidphr_rcpt"/>
</dbReference>
<reference evidence="18 19" key="1">
    <citation type="submission" date="2016-10" db="EMBL/GenBank/DDBJ databases">
        <title>Complete Genome Sequence of the Nonylphenol-Degrading Bacterium Sphingobium cloacae JCM 10874T.</title>
        <authorList>
            <person name="Ootsuka M."/>
            <person name="Nishizawa T."/>
            <person name="Ohta H."/>
        </authorList>
    </citation>
    <scope>NUCLEOTIDE SEQUENCE [LARGE SCALE GENOMIC DNA]</scope>
    <source>
        <strain evidence="18 19">JCM 10874</strain>
    </source>
</reference>
<evidence type="ECO:0000313" key="19">
    <source>
        <dbReference type="Proteomes" id="UP000218272"/>
    </source>
</evidence>
<dbReference type="CDD" id="cd01347">
    <property type="entry name" value="ligand_gated_channel"/>
    <property type="match status" value="1"/>
</dbReference>
<keyword evidence="13 14" id="KW-0998">Cell outer membrane</keyword>
<evidence type="ECO:0000256" key="2">
    <source>
        <dbReference type="ARBA" id="ARBA00009810"/>
    </source>
</evidence>
<keyword evidence="6 14" id="KW-0812">Transmembrane</keyword>
<keyword evidence="11 14" id="KW-0472">Membrane</keyword>
<dbReference type="Proteomes" id="UP000218272">
    <property type="component" value="Chromosome SCLO_1"/>
</dbReference>
<dbReference type="EMBL" id="AP017655">
    <property type="protein sequence ID" value="BAV63936.1"/>
    <property type="molecule type" value="Genomic_DNA"/>
</dbReference>
<keyword evidence="19" id="KW-1185">Reference proteome</keyword>
<dbReference type="OrthoDB" id="9760333at2"/>
<dbReference type="GO" id="GO:0009279">
    <property type="term" value="C:cell outer membrane"/>
    <property type="evidence" value="ECO:0007669"/>
    <property type="project" value="UniProtKB-SubCell"/>
</dbReference>
<keyword evidence="9" id="KW-0406">Ion transport</keyword>
<dbReference type="SMART" id="SM00965">
    <property type="entry name" value="STN"/>
    <property type="match status" value="1"/>
</dbReference>
<proteinExistence type="inferred from homology"/>
<dbReference type="Gene3D" id="3.55.50.30">
    <property type="match status" value="1"/>
</dbReference>
<dbReference type="GO" id="GO:0015344">
    <property type="term" value="F:siderophore uptake transmembrane transporter activity"/>
    <property type="evidence" value="ECO:0007669"/>
    <property type="project" value="TreeGrafter"/>
</dbReference>
<dbReference type="NCBIfam" id="TIGR01783">
    <property type="entry name" value="TonB-siderophor"/>
    <property type="match status" value="1"/>
</dbReference>
<keyword evidence="10 15" id="KW-0798">TonB box</keyword>
<dbReference type="InterPro" id="IPR037066">
    <property type="entry name" value="Plug_dom_sf"/>
</dbReference>
<dbReference type="InterPro" id="IPR039426">
    <property type="entry name" value="TonB-dep_rcpt-like"/>
</dbReference>
<evidence type="ECO:0000256" key="6">
    <source>
        <dbReference type="ARBA" id="ARBA00022692"/>
    </source>
</evidence>
<evidence type="ECO:0000256" key="14">
    <source>
        <dbReference type="PROSITE-ProRule" id="PRU01360"/>
    </source>
</evidence>
<gene>
    <name evidence="18" type="ORF">SCLO_1008960</name>
</gene>
<organism evidence="18 19">
    <name type="scientific">Sphingobium cloacae</name>
    <dbReference type="NCBI Taxonomy" id="120107"/>
    <lineage>
        <taxon>Bacteria</taxon>
        <taxon>Pseudomonadati</taxon>
        <taxon>Pseudomonadota</taxon>
        <taxon>Alphaproteobacteria</taxon>
        <taxon>Sphingomonadales</taxon>
        <taxon>Sphingomonadaceae</taxon>
        <taxon>Sphingobium</taxon>
    </lineage>
</organism>
<dbReference type="FunFam" id="2.170.130.10:FF:000010">
    <property type="entry name" value="Ferripyoverdine receptor"/>
    <property type="match status" value="1"/>
</dbReference>
<evidence type="ECO:0000313" key="18">
    <source>
        <dbReference type="EMBL" id="BAV63936.1"/>
    </source>
</evidence>
<dbReference type="AlphaFoldDB" id="A0A1E1F090"/>
<comment type="similarity">
    <text evidence="2 14 15">Belongs to the TonB-dependent receptor family.</text>
</comment>
<dbReference type="Gene3D" id="2.170.130.10">
    <property type="entry name" value="TonB-dependent receptor, plug domain"/>
    <property type="match status" value="1"/>
</dbReference>
<dbReference type="GO" id="GO:0038023">
    <property type="term" value="F:signaling receptor activity"/>
    <property type="evidence" value="ECO:0007669"/>
    <property type="project" value="InterPro"/>
</dbReference>
<name>A0A1E1F090_9SPHN</name>
<keyword evidence="7 16" id="KW-0732">Signal</keyword>
<dbReference type="PANTHER" id="PTHR32552:SF74">
    <property type="entry name" value="HYDROXAMATE SIDEROPHORE RECEPTOR FHUE"/>
    <property type="match status" value="1"/>
</dbReference>
<keyword evidence="3 14" id="KW-0813">Transport</keyword>
<evidence type="ECO:0000256" key="3">
    <source>
        <dbReference type="ARBA" id="ARBA00022448"/>
    </source>
</evidence>
<dbReference type="RefSeq" id="WP_066521731.1">
    <property type="nucleotide sequence ID" value="NZ_AP017655.1"/>
</dbReference>
<feature type="chain" id="PRO_5009112380" description="Secretin/TonB short N-terminal domain-containing protein" evidence="16">
    <location>
        <begin position="39"/>
        <end position="819"/>
    </location>
</feature>
<protein>
    <recommendedName>
        <fullName evidence="17">Secretin/TonB short N-terminal domain-containing protein</fullName>
    </recommendedName>
</protein>
<dbReference type="Pfam" id="PF07660">
    <property type="entry name" value="STN"/>
    <property type="match status" value="1"/>
</dbReference>
<dbReference type="GO" id="GO:0015891">
    <property type="term" value="P:siderophore transport"/>
    <property type="evidence" value="ECO:0007669"/>
    <property type="project" value="InterPro"/>
</dbReference>